<keyword evidence="1" id="KW-1133">Transmembrane helix</keyword>
<dbReference type="AlphaFoldDB" id="A0A397WRF7"/>
<feature type="transmembrane region" description="Helical" evidence="1">
    <location>
        <begin position="6"/>
        <end position="28"/>
    </location>
</feature>
<sequence>MRGDLSQIFGAITGFILIIVVILIFSYITSYNVQNFDKILEKNYEFYEKRSLELVDFLNNSTNISNPLIIIKNIGKVSLDPSCFSLYIEGNKINFTYQINEVYHDNLLNPSENAALYFSYPNTGWKKVVLISCNGKRFETLIYFYS</sequence>
<comment type="caution">
    <text evidence="2">The sequence shown here is derived from an EMBL/GenBank/DDBJ whole genome shotgun (WGS) entry which is preliminary data.</text>
</comment>
<evidence type="ECO:0000256" key="1">
    <source>
        <dbReference type="SAM" id="Phobius"/>
    </source>
</evidence>
<evidence type="ECO:0000313" key="3">
    <source>
        <dbReference type="Proteomes" id="UP000266622"/>
    </source>
</evidence>
<keyword evidence="1" id="KW-0812">Transmembrane</keyword>
<keyword evidence="1" id="KW-0472">Membrane</keyword>
<protein>
    <recommendedName>
        <fullName evidence="4">Archaeal flagellar protein F</fullName>
    </recommendedName>
</protein>
<organism evidence="2 3">
    <name type="scientific">Candidatus Nanoclepta minutus</name>
    <dbReference type="NCBI Taxonomy" id="1940235"/>
    <lineage>
        <taxon>Archaea</taxon>
        <taxon>Nanobdellota</taxon>
        <taxon>Candidatus Nanoclepta</taxon>
    </lineage>
</organism>
<evidence type="ECO:0008006" key="4">
    <source>
        <dbReference type="Google" id="ProtNLM"/>
    </source>
</evidence>
<gene>
    <name evidence="2" type="ORF">BXU00_02885</name>
</gene>
<accession>A0A397WRF7</accession>
<dbReference type="EMBL" id="MWMI01000004">
    <property type="protein sequence ID" value="RIB35246.1"/>
    <property type="molecule type" value="Genomic_DNA"/>
</dbReference>
<evidence type="ECO:0000313" key="2">
    <source>
        <dbReference type="EMBL" id="RIB35246.1"/>
    </source>
</evidence>
<reference evidence="2 3" key="1">
    <citation type="journal article" date="2018" name="Syst. Appl. Microbiol.">
        <title>A new symbiotic nanoarchaeote (Candidatus Nanoclepta minutus) and its host (Zestosphaera tikiterensis gen. nov., sp. nov.) from a New Zealand hot spring.</title>
        <authorList>
            <person name="St John E."/>
            <person name="Liu Y."/>
            <person name="Podar M."/>
            <person name="Stott M.B."/>
            <person name="Meneghin J."/>
            <person name="Chen Z."/>
            <person name="Lagutin K."/>
            <person name="Mitchell K."/>
            <person name="Reysenbach A.L."/>
        </authorList>
    </citation>
    <scope>NUCLEOTIDE SEQUENCE [LARGE SCALE GENOMIC DNA]</scope>
    <source>
        <strain evidence="2">NZ3</strain>
    </source>
</reference>
<name>A0A397WRF7_9ARCH</name>
<dbReference type="Proteomes" id="UP000266622">
    <property type="component" value="Unassembled WGS sequence"/>
</dbReference>
<proteinExistence type="predicted"/>